<feature type="domain" description="Meiotically up-regulated gene 62 protein-like alpha-beta" evidence="3">
    <location>
        <begin position="16"/>
        <end position="118"/>
    </location>
</feature>
<gene>
    <name evidence="4" type="ORF">BC936DRAFT_143837</name>
</gene>
<proteinExistence type="predicted"/>
<dbReference type="InterPro" id="IPR056881">
    <property type="entry name" value="Mug62_dom"/>
</dbReference>
<dbReference type="Pfam" id="PF23024">
    <property type="entry name" value="AMP-dom_DIP2-like"/>
    <property type="match status" value="1"/>
</dbReference>
<dbReference type="InterPro" id="IPR025110">
    <property type="entry name" value="AMP-bd_C"/>
</dbReference>
<dbReference type="InterPro" id="IPR042099">
    <property type="entry name" value="ANL_N_sf"/>
</dbReference>
<accession>A0A433DME7</accession>
<sequence length="913" mass="102190">GDGYLCNCLSAWNCLPRNSSSTTFETFVNDEHLPVVVCESGLPKEELEKVSDRIVEALLEDHGVRVYSVVVCPPGSLPRHFKNGRRVLHAMLCKKAFELGRLPPVHLRLDTDRTVFNVAWGDDLEGGIWKSSVAYENARRRGDIPHGGPPQHTGMEPVAEVMDERTSFDLTKFTNITDVLLWRTAMSPDDTAYYIMEGRGREGKTITWRKLNSKIAAVATFLRTKGVKPTDHVLLVFPHSMDFIEAVHACLVLGAVPIPVQQPETARLREDINSIISIVVDLRVSHILVNTQTEESIKSKPAQQLIKQAFPGNAGATSKFPEIINVLKAPKFSKMLGKESGFLINAEWLDPKYTAIILVYYTPDARRYCVKMGHDTIVAQCRTQKVTCQMKSQRGLVTCVKSFSGLGFLQGTMSGIYVGCPTVLISPADYYATPTIWFDSINRFKGNNSFFFSPLNRNCQTSVALTLNTTTIIFIWVLSIVKDAFATYPMIQHAMANVANSDYRHFTLQSVQNLMLATDTRPKPEYCKYTYLDVFLFVLRCLRTQMIVMVLKLRAFNNICHHSYFCSSPDHQILSHFSANRLEKEAINTVYSHIMNPMISTRSYMLMEPVSLYLELRSLRKGIVRPITPEEDPFGVMLHDSGIVPSTTMIAIVNPETRMICPNNVVGEIWVASDANVKSFYGSDDIMARFAATIEGGDRRTVYARTGDLGFLWTVQRGGDPMSHGMGIEEGQCLFVLGPIGETFEVNGLMHFPVDVELTIEKCHPMVASEGCIIFQGIENEVVAVVQIKSPDFALSLIPVIVGAVLDEHQFKIDLIVLVAHGQLPKSRLGEKQRGKALAAHLNGSFVYGNHFSRSFELICSHPGMSFISARSPETTRRYRCHSLKKMGNQAKRKPRNTSATHLWCEFDLQPSI</sequence>
<evidence type="ECO:0000259" key="3">
    <source>
        <dbReference type="Pfam" id="PF24919"/>
    </source>
</evidence>
<dbReference type="OrthoDB" id="69964at2759"/>
<reference evidence="4 5" key="1">
    <citation type="journal article" date="2018" name="New Phytol.">
        <title>Phylogenomics of Endogonaceae and evolution of mycorrhizas within Mucoromycota.</title>
        <authorList>
            <person name="Chang Y."/>
            <person name="Desiro A."/>
            <person name="Na H."/>
            <person name="Sandor L."/>
            <person name="Lipzen A."/>
            <person name="Clum A."/>
            <person name="Barry K."/>
            <person name="Grigoriev I.V."/>
            <person name="Martin F.M."/>
            <person name="Stajich J.E."/>
            <person name="Smith M.E."/>
            <person name="Bonito G."/>
            <person name="Spatafora J.W."/>
        </authorList>
    </citation>
    <scope>NUCLEOTIDE SEQUENCE [LARGE SCALE GENOMIC DNA]</scope>
    <source>
        <strain evidence="4 5">GMNB39</strain>
    </source>
</reference>
<dbReference type="InterPro" id="IPR000873">
    <property type="entry name" value="AMP-dep_synth/lig_dom"/>
</dbReference>
<keyword evidence="5" id="KW-1185">Reference proteome</keyword>
<organism evidence="4 5">
    <name type="scientific">Jimgerdemannia flammicorona</name>
    <dbReference type="NCBI Taxonomy" id="994334"/>
    <lineage>
        <taxon>Eukaryota</taxon>
        <taxon>Fungi</taxon>
        <taxon>Fungi incertae sedis</taxon>
        <taxon>Mucoromycota</taxon>
        <taxon>Mucoromycotina</taxon>
        <taxon>Endogonomycetes</taxon>
        <taxon>Endogonales</taxon>
        <taxon>Endogonaceae</taxon>
        <taxon>Jimgerdemannia</taxon>
    </lineage>
</organism>
<dbReference type="Gene3D" id="3.40.50.12780">
    <property type="entry name" value="N-terminal domain of ligase-like"/>
    <property type="match status" value="2"/>
</dbReference>
<dbReference type="SUPFAM" id="SSF56801">
    <property type="entry name" value="Acetyl-CoA synthetase-like"/>
    <property type="match status" value="1"/>
</dbReference>
<dbReference type="GO" id="GO:0005829">
    <property type="term" value="C:cytosol"/>
    <property type="evidence" value="ECO:0007669"/>
    <property type="project" value="TreeGrafter"/>
</dbReference>
<dbReference type="InterPro" id="IPR045851">
    <property type="entry name" value="AMP-bd_C_sf"/>
</dbReference>
<dbReference type="PANTHER" id="PTHR22754:SF32">
    <property type="entry name" value="DISCO-INTERACTING PROTEIN 2"/>
    <property type="match status" value="1"/>
</dbReference>
<evidence type="ECO:0000313" key="4">
    <source>
        <dbReference type="EMBL" id="RUP51981.1"/>
    </source>
</evidence>
<evidence type="ECO:0000259" key="1">
    <source>
        <dbReference type="Pfam" id="PF00501"/>
    </source>
</evidence>
<name>A0A433DME7_9FUNG</name>
<dbReference type="Pfam" id="PF24919">
    <property type="entry name" value="Mug62"/>
    <property type="match status" value="1"/>
</dbReference>
<dbReference type="Gene3D" id="3.30.300.30">
    <property type="match status" value="2"/>
</dbReference>
<feature type="domain" description="AMP-binding enzyme C-terminal" evidence="2">
    <location>
        <begin position="742"/>
        <end position="845"/>
    </location>
</feature>
<dbReference type="Proteomes" id="UP000268093">
    <property type="component" value="Unassembled WGS sequence"/>
</dbReference>
<dbReference type="Pfam" id="PF00501">
    <property type="entry name" value="AMP-binding"/>
    <property type="match status" value="1"/>
</dbReference>
<dbReference type="PANTHER" id="PTHR22754">
    <property type="entry name" value="DISCO-INTERACTING PROTEIN 2 DIP2 -RELATED"/>
    <property type="match status" value="1"/>
</dbReference>
<dbReference type="EMBL" id="RBNI01000289">
    <property type="protein sequence ID" value="RUP51981.1"/>
    <property type="molecule type" value="Genomic_DNA"/>
</dbReference>
<feature type="non-terminal residue" evidence="4">
    <location>
        <position position="1"/>
    </location>
</feature>
<protein>
    <submittedName>
        <fullName evidence="4">Uncharacterized protein</fullName>
    </submittedName>
</protein>
<dbReference type="AlphaFoldDB" id="A0A433DME7"/>
<feature type="domain" description="AMP-dependent synthetase/ligase" evidence="1">
    <location>
        <begin position="184"/>
        <end position="445"/>
    </location>
</feature>
<evidence type="ECO:0000313" key="5">
    <source>
        <dbReference type="Proteomes" id="UP000268093"/>
    </source>
</evidence>
<evidence type="ECO:0000259" key="2">
    <source>
        <dbReference type="Pfam" id="PF23024"/>
    </source>
</evidence>
<comment type="caution">
    <text evidence="4">The sequence shown here is derived from an EMBL/GenBank/DDBJ whole genome shotgun (WGS) entry which is preliminary data.</text>
</comment>